<dbReference type="NCBIfam" id="TIGR01890">
    <property type="entry name" value="N-Ac-Glu-synth"/>
    <property type="match status" value="1"/>
</dbReference>
<protein>
    <recommendedName>
        <fullName evidence="8">Amino-acid acetyltransferase</fullName>
        <ecNumber evidence="8">2.3.1.1</ecNumber>
    </recommendedName>
    <alternativeName>
        <fullName evidence="8">N-acetylglutamate synthase</fullName>
        <shortName evidence="8">AGS</shortName>
        <shortName evidence="8">NAGS</shortName>
    </alternativeName>
</protein>
<keyword evidence="6 8" id="KW-0012">Acyltransferase</keyword>
<dbReference type="GO" id="GO:0006526">
    <property type="term" value="P:L-arginine biosynthetic process"/>
    <property type="evidence" value="ECO:0007669"/>
    <property type="project" value="UniProtKB-UniRule"/>
</dbReference>
<accession>A0A2W4QAM6</accession>
<dbReference type="EMBL" id="QJPH01000575">
    <property type="protein sequence ID" value="PZN69515.1"/>
    <property type="molecule type" value="Genomic_DNA"/>
</dbReference>
<evidence type="ECO:0000256" key="2">
    <source>
        <dbReference type="ARBA" id="ARBA00009145"/>
    </source>
</evidence>
<dbReference type="EC" id="2.3.1.1" evidence="8"/>
<dbReference type="SUPFAM" id="SSF53633">
    <property type="entry name" value="Carbamate kinase-like"/>
    <property type="match status" value="1"/>
</dbReference>
<comment type="caution">
    <text evidence="10">The sequence shown here is derived from an EMBL/GenBank/DDBJ whole genome shotgun (WGS) entry which is preliminary data.</text>
</comment>
<sequence length="460" mass="50659">MNACENLLRKKRKGKVENNPSPDHSSFVSWFRDSTPYIHAHRGRTFVVSFGGEALADGLFANLVHDFALLNSLGIRLVLVHGARPQVEQRLNLRACQMRYFNGLRVTDAAALECVKEAVGIVRVEIEALLSMGLANSPMAGARIRVASGNFVVAKPLGVRDGVDFGHTGEVRRVDAEGIRAQLDQGDIVLLSPIGYSPTGEVFNLGAEEVATSVAVALRAEKLVLLIEQDCANLTDGSPIRQITTDEAENLLDRNGLLAEESIPHLKSAVNACRRGVLRTHLINRRIDGAALLELFTRDGLGTLVSLSPFETMRQADIKDVGGILELIVPLENQGILVKRSREHLETEISTYSVIERDGMILGCAALHHYPQESAGELACLALREEYRGDNRGERLLEYLEAKAHGLGIKKLFVLTTQTTHWFREHGFEFARVASLPPTRQARYNPQRNSKILVKDLGNS</sequence>
<evidence type="ECO:0000256" key="3">
    <source>
        <dbReference type="ARBA" id="ARBA00022571"/>
    </source>
</evidence>
<dbReference type="PANTHER" id="PTHR30602:SF12">
    <property type="entry name" value="AMINO-ACID ACETYLTRANSFERASE NAGS1, CHLOROPLASTIC-RELATED"/>
    <property type="match status" value="1"/>
</dbReference>
<dbReference type="AlphaFoldDB" id="A0A2W4QAM6"/>
<evidence type="ECO:0000259" key="9">
    <source>
        <dbReference type="PROSITE" id="PS51186"/>
    </source>
</evidence>
<dbReference type="PIRSF" id="PIRSF000423">
    <property type="entry name" value="ArgA"/>
    <property type="match status" value="1"/>
</dbReference>
<proteinExistence type="inferred from homology"/>
<dbReference type="InterPro" id="IPR001048">
    <property type="entry name" value="Asp/Glu/Uridylate_kinase"/>
</dbReference>
<dbReference type="UniPathway" id="UPA00068">
    <property type="reaction ID" value="UER00106"/>
</dbReference>
<dbReference type="Gene3D" id="3.40.630.30">
    <property type="match status" value="1"/>
</dbReference>
<comment type="catalytic activity">
    <reaction evidence="7 8">
        <text>L-glutamate + acetyl-CoA = N-acetyl-L-glutamate + CoA + H(+)</text>
        <dbReference type="Rhea" id="RHEA:24292"/>
        <dbReference type="ChEBI" id="CHEBI:15378"/>
        <dbReference type="ChEBI" id="CHEBI:29985"/>
        <dbReference type="ChEBI" id="CHEBI:44337"/>
        <dbReference type="ChEBI" id="CHEBI:57287"/>
        <dbReference type="ChEBI" id="CHEBI:57288"/>
        <dbReference type="EC" id="2.3.1.1"/>
    </reaction>
</comment>
<dbReference type="SUPFAM" id="SSF55729">
    <property type="entry name" value="Acyl-CoA N-acyltransferases (Nat)"/>
    <property type="match status" value="1"/>
</dbReference>
<feature type="domain" description="N-acetyltransferase" evidence="9">
    <location>
        <begin position="311"/>
        <end position="450"/>
    </location>
</feature>
<name>A0A2W4QAM6_9GAMM</name>
<evidence type="ECO:0000256" key="5">
    <source>
        <dbReference type="ARBA" id="ARBA00022679"/>
    </source>
</evidence>
<evidence type="ECO:0000256" key="6">
    <source>
        <dbReference type="ARBA" id="ARBA00023315"/>
    </source>
</evidence>
<comment type="miscellaneous">
    <text evidence="8">In bacteria which possess the bifunctional enzyme ornithine acetyltransferase/N-acetylglutamate synthase (ArgJ), ArgA fulfills an anaplerotic role.</text>
</comment>
<keyword evidence="4 8" id="KW-0028">Amino-acid biosynthesis</keyword>
<reference evidence="10 11" key="1">
    <citation type="journal article" date="2018" name="Aquat. Microb. Ecol.">
        <title>Gammaproteobacterial methanotrophs dominate.</title>
        <authorList>
            <person name="Rissanen A.J."/>
            <person name="Saarenheimo J."/>
            <person name="Tiirola M."/>
            <person name="Peura S."/>
            <person name="Aalto S.L."/>
            <person name="Karvinen A."/>
            <person name="Nykanen H."/>
        </authorList>
    </citation>
    <scope>NUCLEOTIDE SEQUENCE [LARGE SCALE GENOMIC DNA]</scope>
    <source>
        <strain evidence="10">AMbin10</strain>
    </source>
</reference>
<dbReference type="GO" id="GO:0004042">
    <property type="term" value="F:L-glutamate N-acetyltransferase activity"/>
    <property type="evidence" value="ECO:0007669"/>
    <property type="project" value="UniProtKB-UniRule"/>
</dbReference>
<dbReference type="NCBIfam" id="NF003641">
    <property type="entry name" value="PRK05279.1"/>
    <property type="match status" value="1"/>
</dbReference>
<keyword evidence="5 8" id="KW-0808">Transferase</keyword>
<dbReference type="Pfam" id="PF00696">
    <property type="entry name" value="AA_kinase"/>
    <property type="match status" value="1"/>
</dbReference>
<dbReference type="PANTHER" id="PTHR30602">
    <property type="entry name" value="AMINO-ACID ACETYLTRANSFERASE"/>
    <property type="match status" value="1"/>
</dbReference>
<dbReference type="GO" id="GO:0005737">
    <property type="term" value="C:cytoplasm"/>
    <property type="evidence" value="ECO:0007669"/>
    <property type="project" value="UniProtKB-SubCell"/>
</dbReference>
<dbReference type="CDD" id="cd04237">
    <property type="entry name" value="AAK_NAGS-ABP"/>
    <property type="match status" value="1"/>
</dbReference>
<comment type="subcellular location">
    <subcellularLocation>
        <location evidence="8">Cytoplasm</location>
    </subcellularLocation>
</comment>
<dbReference type="PROSITE" id="PS51186">
    <property type="entry name" value="GNAT"/>
    <property type="match status" value="1"/>
</dbReference>
<dbReference type="HAMAP" id="MF_01105">
    <property type="entry name" value="N_acetyl_glu_synth"/>
    <property type="match status" value="1"/>
</dbReference>
<evidence type="ECO:0000313" key="10">
    <source>
        <dbReference type="EMBL" id="PZN69515.1"/>
    </source>
</evidence>
<evidence type="ECO:0000256" key="7">
    <source>
        <dbReference type="ARBA" id="ARBA00048372"/>
    </source>
</evidence>
<evidence type="ECO:0000256" key="4">
    <source>
        <dbReference type="ARBA" id="ARBA00022605"/>
    </source>
</evidence>
<organism evidence="10 11">
    <name type="scientific">Candidatus Methylumidiphilus alinenensis</name>
    <dbReference type="NCBI Taxonomy" id="2202197"/>
    <lineage>
        <taxon>Bacteria</taxon>
        <taxon>Pseudomonadati</taxon>
        <taxon>Pseudomonadota</taxon>
        <taxon>Gammaproteobacteria</taxon>
        <taxon>Methylococcales</taxon>
        <taxon>Candidatus Methylumidiphilus</taxon>
    </lineage>
</organism>
<dbReference type="CDD" id="cd04301">
    <property type="entry name" value="NAT_SF"/>
    <property type="match status" value="1"/>
</dbReference>
<comment type="similarity">
    <text evidence="2 8">Belongs to the acetyltransferase family. ArgA subfamily.</text>
</comment>
<comment type="pathway">
    <text evidence="1 8">Amino-acid biosynthesis; L-arginine biosynthesis; N(2)-acetyl-L-ornithine from L-glutamate: step 1/4.</text>
</comment>
<gene>
    <name evidence="8" type="primary">argA</name>
    <name evidence="10" type="ORF">DM484_29590</name>
</gene>
<evidence type="ECO:0000256" key="1">
    <source>
        <dbReference type="ARBA" id="ARBA00004925"/>
    </source>
</evidence>
<dbReference type="InterPro" id="IPR033719">
    <property type="entry name" value="NAGS_kin"/>
</dbReference>
<dbReference type="InterPro" id="IPR016181">
    <property type="entry name" value="Acyl_CoA_acyltransferase"/>
</dbReference>
<dbReference type="InterPro" id="IPR010167">
    <property type="entry name" value="NH2A_AcTrfase"/>
</dbReference>
<dbReference type="InterPro" id="IPR000182">
    <property type="entry name" value="GNAT_dom"/>
</dbReference>
<dbReference type="Pfam" id="PF00583">
    <property type="entry name" value="Acetyltransf_1"/>
    <property type="match status" value="1"/>
</dbReference>
<dbReference type="Gene3D" id="3.40.1160.10">
    <property type="entry name" value="Acetylglutamate kinase-like"/>
    <property type="match status" value="1"/>
</dbReference>
<dbReference type="InterPro" id="IPR036393">
    <property type="entry name" value="AceGlu_kinase-like_sf"/>
</dbReference>
<keyword evidence="8" id="KW-0963">Cytoplasm</keyword>
<evidence type="ECO:0000313" key="11">
    <source>
        <dbReference type="Proteomes" id="UP000249396"/>
    </source>
</evidence>
<keyword evidence="3 8" id="KW-0055">Arginine biosynthesis</keyword>
<evidence type="ECO:0000256" key="8">
    <source>
        <dbReference type="HAMAP-Rule" id="MF_01105"/>
    </source>
</evidence>
<dbReference type="Proteomes" id="UP000249396">
    <property type="component" value="Unassembled WGS sequence"/>
</dbReference>